<evidence type="ECO:0000313" key="2">
    <source>
        <dbReference type="WBParaSite" id="ES5_v2.g6876.t1"/>
    </source>
</evidence>
<proteinExistence type="predicted"/>
<name>A0AC34GQF7_9BILA</name>
<dbReference type="WBParaSite" id="ES5_v2.g6876.t1">
    <property type="protein sequence ID" value="ES5_v2.g6876.t1"/>
    <property type="gene ID" value="ES5_v2.g6876"/>
</dbReference>
<accession>A0AC34GQF7</accession>
<organism evidence="1 2">
    <name type="scientific">Panagrolaimus sp. ES5</name>
    <dbReference type="NCBI Taxonomy" id="591445"/>
    <lineage>
        <taxon>Eukaryota</taxon>
        <taxon>Metazoa</taxon>
        <taxon>Ecdysozoa</taxon>
        <taxon>Nematoda</taxon>
        <taxon>Chromadorea</taxon>
        <taxon>Rhabditida</taxon>
        <taxon>Tylenchina</taxon>
        <taxon>Panagrolaimomorpha</taxon>
        <taxon>Panagrolaimoidea</taxon>
        <taxon>Panagrolaimidae</taxon>
        <taxon>Panagrolaimus</taxon>
    </lineage>
</organism>
<evidence type="ECO:0000313" key="1">
    <source>
        <dbReference type="Proteomes" id="UP000887579"/>
    </source>
</evidence>
<sequence>MAIFFCVLAGTLAIDCKHSRYNVRTEGGDITLQTITCENDTYCVTVSGNDKNDADQSFSYSYRGCYSDFEKMKEHYHNPTCPGGGHFNNAGTSGDLICCKENLCNPASTTSFSIFLLALSVSALFYVFLW</sequence>
<protein>
    <submittedName>
        <fullName evidence="2">UPAR/Ly6 domain-containing protein</fullName>
    </submittedName>
</protein>
<reference evidence="2" key="1">
    <citation type="submission" date="2022-11" db="UniProtKB">
        <authorList>
            <consortium name="WormBaseParasite"/>
        </authorList>
    </citation>
    <scope>IDENTIFICATION</scope>
</reference>
<dbReference type="Proteomes" id="UP000887579">
    <property type="component" value="Unplaced"/>
</dbReference>